<keyword evidence="3" id="KW-1185">Reference proteome</keyword>
<organism evidence="2 3">
    <name type="scientific">Acrodontium crateriforme</name>
    <dbReference type="NCBI Taxonomy" id="150365"/>
    <lineage>
        <taxon>Eukaryota</taxon>
        <taxon>Fungi</taxon>
        <taxon>Dikarya</taxon>
        <taxon>Ascomycota</taxon>
        <taxon>Pezizomycotina</taxon>
        <taxon>Dothideomycetes</taxon>
        <taxon>Dothideomycetidae</taxon>
        <taxon>Mycosphaerellales</taxon>
        <taxon>Teratosphaeriaceae</taxon>
        <taxon>Acrodontium</taxon>
    </lineage>
</organism>
<evidence type="ECO:0000256" key="1">
    <source>
        <dbReference type="SAM" id="Phobius"/>
    </source>
</evidence>
<sequence length="446" mass="50064">MSKTTTTKSLVGRVRNFYNPNAWDTEPARETQSYLHGIRGLLAISSILWIFFHTFVPTLTAVSAGSPPDGPKYEKVIRDVFSPIFWNYSLISSFFFILSARSICVRFINDPKPASFAGSIIRRLVRLPIAVGLASGIASAVMKGMGTEYIQTFRNALPNSSIDVPQIPYDAVAALNSMFELFWVVRSYYFQAANHFWPSGTIWNLSLMYQQSWTVYFLMLILPYSRASWHIQFLGLFAAGSFWMNTWGWYDAIALLLTDYVINPKLSPQLHAGIKINEHVTIPMVMPGALMTAAGLAMKYVWTLFPQFINEELVLHPYIDLSETTDKNSFAAADPYPRLDNFLFIFGFLLLVETTAVLRSALSANWLVALGKRSLSLFVAQSLVFWAGGIKLFLHLTSSGADTATANAAVFFVCTAGTLIGGEIYYRTVDLPSQWVANWAYRWLTQ</sequence>
<feature type="transmembrane region" description="Helical" evidence="1">
    <location>
        <begin position="406"/>
        <end position="426"/>
    </location>
</feature>
<dbReference type="AlphaFoldDB" id="A0AAQ3MAZ1"/>
<protein>
    <recommendedName>
        <fullName evidence="4">Acyltransferase 3 domain-containing protein</fullName>
    </recommendedName>
</protein>
<feature type="transmembrane region" description="Helical" evidence="1">
    <location>
        <begin position="374"/>
        <end position="394"/>
    </location>
</feature>
<feature type="transmembrane region" description="Helical" evidence="1">
    <location>
        <begin position="201"/>
        <end position="222"/>
    </location>
</feature>
<keyword evidence="1" id="KW-0812">Transmembrane</keyword>
<feature type="transmembrane region" description="Helical" evidence="1">
    <location>
        <begin position="84"/>
        <end position="104"/>
    </location>
</feature>
<dbReference type="EMBL" id="CP138589">
    <property type="protein sequence ID" value="WPH03548.1"/>
    <property type="molecule type" value="Genomic_DNA"/>
</dbReference>
<evidence type="ECO:0000313" key="2">
    <source>
        <dbReference type="EMBL" id="WPH03548.1"/>
    </source>
</evidence>
<keyword evidence="1" id="KW-1133">Transmembrane helix</keyword>
<feature type="transmembrane region" description="Helical" evidence="1">
    <location>
        <begin position="342"/>
        <end position="362"/>
    </location>
</feature>
<proteinExistence type="predicted"/>
<feature type="transmembrane region" description="Helical" evidence="1">
    <location>
        <begin position="282"/>
        <end position="302"/>
    </location>
</feature>
<feature type="transmembrane region" description="Helical" evidence="1">
    <location>
        <begin position="124"/>
        <end position="146"/>
    </location>
</feature>
<evidence type="ECO:0008006" key="4">
    <source>
        <dbReference type="Google" id="ProtNLM"/>
    </source>
</evidence>
<feature type="transmembrane region" description="Helical" evidence="1">
    <location>
        <begin position="166"/>
        <end position="189"/>
    </location>
</feature>
<gene>
    <name evidence="2" type="ORF">R9X50_00642800</name>
</gene>
<accession>A0AAQ3MAZ1</accession>
<reference evidence="2 3" key="1">
    <citation type="submission" date="2023-11" db="EMBL/GenBank/DDBJ databases">
        <title>An acidophilic fungus is an integral part of prey digestion in a carnivorous sundew plant.</title>
        <authorList>
            <person name="Tsai I.J."/>
        </authorList>
    </citation>
    <scope>NUCLEOTIDE SEQUENCE [LARGE SCALE GENOMIC DNA]</scope>
    <source>
        <strain evidence="2">169a</strain>
    </source>
</reference>
<name>A0AAQ3MAZ1_9PEZI</name>
<keyword evidence="1" id="KW-0472">Membrane</keyword>
<dbReference type="Proteomes" id="UP001303373">
    <property type="component" value="Chromosome 10"/>
</dbReference>
<feature type="transmembrane region" description="Helical" evidence="1">
    <location>
        <begin position="41"/>
        <end position="64"/>
    </location>
</feature>
<feature type="transmembrane region" description="Helical" evidence="1">
    <location>
        <begin position="242"/>
        <end position="262"/>
    </location>
</feature>
<evidence type="ECO:0000313" key="3">
    <source>
        <dbReference type="Proteomes" id="UP001303373"/>
    </source>
</evidence>